<evidence type="ECO:0000256" key="1">
    <source>
        <dbReference type="ARBA" id="ARBA00022553"/>
    </source>
</evidence>
<feature type="domain" description="Response regulatory" evidence="3">
    <location>
        <begin position="6"/>
        <end position="118"/>
    </location>
</feature>
<organism evidence="4 5">
    <name type="scientific">Candidatus Amunia macphersoniae</name>
    <dbReference type="NCBI Taxonomy" id="3127014"/>
    <lineage>
        <taxon>Bacteria</taxon>
        <taxon>Bacillati</taxon>
        <taxon>Candidatus Dormiibacterota</taxon>
        <taxon>Candidatus Dormibacteria</taxon>
        <taxon>Candidatus Aeolococcales</taxon>
        <taxon>Candidatus Aeolococcaceae</taxon>
        <taxon>Candidatus Amunia</taxon>
    </lineage>
</organism>
<accession>A0A934NFS7</accession>
<dbReference type="SUPFAM" id="SSF52172">
    <property type="entry name" value="CheY-like"/>
    <property type="match status" value="1"/>
</dbReference>
<name>A0A934NFS7_9BACT</name>
<dbReference type="Gene3D" id="3.40.50.2300">
    <property type="match status" value="1"/>
</dbReference>
<dbReference type="InterPro" id="IPR050595">
    <property type="entry name" value="Bact_response_regulator"/>
</dbReference>
<feature type="modified residue" description="4-aspartylphosphate" evidence="2">
    <location>
        <position position="55"/>
    </location>
</feature>
<dbReference type="Pfam" id="PF00072">
    <property type="entry name" value="Response_reg"/>
    <property type="match status" value="1"/>
</dbReference>
<dbReference type="InterPro" id="IPR011006">
    <property type="entry name" value="CheY-like_superfamily"/>
</dbReference>
<dbReference type="PROSITE" id="PS50110">
    <property type="entry name" value="RESPONSE_REGULATORY"/>
    <property type="match status" value="1"/>
</dbReference>
<protein>
    <submittedName>
        <fullName evidence="4">Response regulator</fullName>
    </submittedName>
</protein>
<dbReference type="SMART" id="SM00448">
    <property type="entry name" value="REC"/>
    <property type="match status" value="1"/>
</dbReference>
<proteinExistence type="predicted"/>
<evidence type="ECO:0000256" key="2">
    <source>
        <dbReference type="PROSITE-ProRule" id="PRU00169"/>
    </source>
</evidence>
<gene>
    <name evidence="4" type="ORF">JF887_06195</name>
</gene>
<dbReference type="CDD" id="cd00156">
    <property type="entry name" value="REC"/>
    <property type="match status" value="1"/>
</dbReference>
<dbReference type="EMBL" id="JAEKNN010000027">
    <property type="protein sequence ID" value="MBJ7609005.1"/>
    <property type="molecule type" value="Genomic_DNA"/>
</dbReference>
<evidence type="ECO:0000259" key="3">
    <source>
        <dbReference type="PROSITE" id="PS50110"/>
    </source>
</evidence>
<sequence length="145" mass="15325">MDMPPPILIVEDDELVRSFLARALTGVAGDVEACGSGAEATRAVTRSRFGAILLDGLLPDIHGVDLARQLAAHPNGADSGICFVSGSLRRPMPLRAGVSALPKPVRLRELTDGVRQLLEWHRSAPGNLADRLAALDMLGAELLVS</sequence>
<comment type="caution">
    <text evidence="4">The sequence shown here is derived from an EMBL/GenBank/DDBJ whole genome shotgun (WGS) entry which is preliminary data.</text>
</comment>
<keyword evidence="1 2" id="KW-0597">Phosphoprotein</keyword>
<dbReference type="PANTHER" id="PTHR44591:SF21">
    <property type="entry name" value="TWO-COMPONENT RESPONSE REGULATOR"/>
    <property type="match status" value="1"/>
</dbReference>
<evidence type="ECO:0000313" key="5">
    <source>
        <dbReference type="Proteomes" id="UP000614410"/>
    </source>
</evidence>
<reference evidence="4 5" key="1">
    <citation type="submission" date="2020-10" db="EMBL/GenBank/DDBJ databases">
        <title>Ca. Dormibacterota MAGs.</title>
        <authorList>
            <person name="Montgomery K."/>
        </authorList>
    </citation>
    <scope>NUCLEOTIDE SEQUENCE [LARGE SCALE GENOMIC DNA]</scope>
    <source>
        <strain evidence="4">Mitchell_Peninsula_5</strain>
    </source>
</reference>
<dbReference type="Proteomes" id="UP000614410">
    <property type="component" value="Unassembled WGS sequence"/>
</dbReference>
<dbReference type="InterPro" id="IPR001789">
    <property type="entry name" value="Sig_transdc_resp-reg_receiver"/>
</dbReference>
<dbReference type="AlphaFoldDB" id="A0A934NFS7"/>
<dbReference type="PANTHER" id="PTHR44591">
    <property type="entry name" value="STRESS RESPONSE REGULATOR PROTEIN 1"/>
    <property type="match status" value="1"/>
</dbReference>
<dbReference type="GO" id="GO:0000160">
    <property type="term" value="P:phosphorelay signal transduction system"/>
    <property type="evidence" value="ECO:0007669"/>
    <property type="project" value="InterPro"/>
</dbReference>
<evidence type="ECO:0000313" key="4">
    <source>
        <dbReference type="EMBL" id="MBJ7609005.1"/>
    </source>
</evidence>